<gene>
    <name evidence="2" type="ORF">PCOR1329_LOCUS22194</name>
</gene>
<dbReference type="Pfam" id="PF00856">
    <property type="entry name" value="SET"/>
    <property type="match status" value="1"/>
</dbReference>
<evidence type="ECO:0000313" key="2">
    <source>
        <dbReference type="EMBL" id="CAK0820574.1"/>
    </source>
</evidence>
<name>A0ABN9RN27_9DINO</name>
<dbReference type="PANTHER" id="PTHR12197">
    <property type="entry name" value="HISTONE-LYSINE N-METHYLTRANSFERASE SMYD"/>
    <property type="match status" value="1"/>
</dbReference>
<keyword evidence="3" id="KW-1185">Reference proteome</keyword>
<dbReference type="SUPFAM" id="SSF82199">
    <property type="entry name" value="SET domain"/>
    <property type="match status" value="1"/>
</dbReference>
<dbReference type="PROSITE" id="PS51257">
    <property type="entry name" value="PROKAR_LIPOPROTEIN"/>
    <property type="match status" value="1"/>
</dbReference>
<evidence type="ECO:0000259" key="1">
    <source>
        <dbReference type="PROSITE" id="PS50280"/>
    </source>
</evidence>
<accession>A0ABN9RN27</accession>
<feature type="domain" description="SET" evidence="1">
    <location>
        <begin position="45"/>
        <end position="278"/>
    </location>
</feature>
<protein>
    <recommendedName>
        <fullName evidence="1">SET domain-containing protein</fullName>
    </recommendedName>
</protein>
<dbReference type="InterPro" id="IPR001214">
    <property type="entry name" value="SET_dom"/>
</dbReference>
<dbReference type="EMBL" id="CAUYUJ010007380">
    <property type="protein sequence ID" value="CAK0820574.1"/>
    <property type="molecule type" value="Genomic_DNA"/>
</dbReference>
<sequence length="473" mass="50249">MPTCGRVRTLCCGGGQAVLCAAAGASCLAGTHPRSGSWRGSSSACSQQLRSSGAFGGSCVPGPSRLGGRGLFAVRQLSPGQRLFSEQAVLDSVASDEVLRAVFSEPLPPGAVSGSEPIWGLAANFVLALSASAAAGDQVPSESCSFGALRDFHRPPQEHGGEAPGLALCRAHGQHLHDAMLPAARAAVTAEVLADLLHVTRLNAHNVRVVRQADSTGESAQTREMGLGLFFQLHLANHSCVPNAYFSARHGAEGHMSVMTLFAIRPVAEGEEVHISYIGAQDRTGRAGARPAIALDCKSEPARRSGFFAAAARGDAGLGPRSRPWAKGWHPSGPWKRQGRFVTGSVLPLFCRFRRRFLTGAVAVRLQFRSWSRFCCRFRSPFFCRFHFQGTFSCGYGEKTAVPFPGPTKVGTPITSLSPPYRDSGSQALAGTHGAAQARKACIEGARTLGIGRTRARFFFPRRGSPCRRNVAQ</sequence>
<evidence type="ECO:0000313" key="3">
    <source>
        <dbReference type="Proteomes" id="UP001189429"/>
    </source>
</evidence>
<dbReference type="PROSITE" id="PS50280">
    <property type="entry name" value="SET"/>
    <property type="match status" value="1"/>
</dbReference>
<dbReference type="Gene3D" id="2.170.270.10">
    <property type="entry name" value="SET domain"/>
    <property type="match status" value="1"/>
</dbReference>
<dbReference type="InterPro" id="IPR050869">
    <property type="entry name" value="H3K4_H4K5_MeTrfase"/>
</dbReference>
<proteinExistence type="predicted"/>
<organism evidence="2 3">
    <name type="scientific">Prorocentrum cordatum</name>
    <dbReference type="NCBI Taxonomy" id="2364126"/>
    <lineage>
        <taxon>Eukaryota</taxon>
        <taxon>Sar</taxon>
        <taxon>Alveolata</taxon>
        <taxon>Dinophyceae</taxon>
        <taxon>Prorocentrales</taxon>
        <taxon>Prorocentraceae</taxon>
        <taxon>Prorocentrum</taxon>
    </lineage>
</organism>
<dbReference type="Proteomes" id="UP001189429">
    <property type="component" value="Unassembled WGS sequence"/>
</dbReference>
<comment type="caution">
    <text evidence="2">The sequence shown here is derived from an EMBL/GenBank/DDBJ whole genome shotgun (WGS) entry which is preliminary data.</text>
</comment>
<reference evidence="2" key="1">
    <citation type="submission" date="2023-10" db="EMBL/GenBank/DDBJ databases">
        <authorList>
            <person name="Chen Y."/>
            <person name="Shah S."/>
            <person name="Dougan E. K."/>
            <person name="Thang M."/>
            <person name="Chan C."/>
        </authorList>
    </citation>
    <scope>NUCLEOTIDE SEQUENCE [LARGE SCALE GENOMIC DNA]</scope>
</reference>
<dbReference type="InterPro" id="IPR046341">
    <property type="entry name" value="SET_dom_sf"/>
</dbReference>